<organism evidence="3 5">
    <name type="scientific">Linum tenue</name>
    <dbReference type="NCBI Taxonomy" id="586396"/>
    <lineage>
        <taxon>Eukaryota</taxon>
        <taxon>Viridiplantae</taxon>
        <taxon>Streptophyta</taxon>
        <taxon>Embryophyta</taxon>
        <taxon>Tracheophyta</taxon>
        <taxon>Spermatophyta</taxon>
        <taxon>Magnoliopsida</taxon>
        <taxon>eudicotyledons</taxon>
        <taxon>Gunneridae</taxon>
        <taxon>Pentapetalae</taxon>
        <taxon>rosids</taxon>
        <taxon>fabids</taxon>
        <taxon>Malpighiales</taxon>
        <taxon>Linaceae</taxon>
        <taxon>Linum</taxon>
    </lineage>
</organism>
<evidence type="ECO:0000256" key="1">
    <source>
        <dbReference type="SAM" id="MobiDB-lite"/>
    </source>
</evidence>
<evidence type="ECO:0000313" key="3">
    <source>
        <dbReference type="EMBL" id="CAI0452412.1"/>
    </source>
</evidence>
<dbReference type="AlphaFoldDB" id="A0AAV0N213"/>
<reference evidence="3" key="1">
    <citation type="submission" date="2022-08" db="EMBL/GenBank/DDBJ databases">
        <authorList>
            <person name="Gutierrez-Valencia J."/>
        </authorList>
    </citation>
    <scope>NUCLEOTIDE SEQUENCE</scope>
</reference>
<evidence type="ECO:0000313" key="4">
    <source>
        <dbReference type="EMBL" id="CAI0454343.1"/>
    </source>
</evidence>
<sequence>MVLFDAPVMPKVSRLLVVWHRVFCVLSAYFAQAWTDFSCKPFKSLAGFSSSRLPLPLCCGMTRKKKEVVKWFRRCRIGSVANALWFLLAIFALVCLCCYLSQAMGELREALLTWWIYEMQCGERKGKRTRRQQSKFHCRQRRGKDTGKKKNSSQKSEGRIRWKKREKGAAAGSLSFSDDDDVQREHFVMI</sequence>
<keyword evidence="5" id="KW-1185">Reference proteome</keyword>
<comment type="caution">
    <text evidence="3">The sequence shown here is derived from an EMBL/GenBank/DDBJ whole genome shotgun (WGS) entry which is preliminary data.</text>
</comment>
<feature type="region of interest" description="Disordered" evidence="1">
    <location>
        <begin position="128"/>
        <end position="177"/>
    </location>
</feature>
<evidence type="ECO:0000256" key="2">
    <source>
        <dbReference type="SAM" id="Phobius"/>
    </source>
</evidence>
<gene>
    <name evidence="3" type="ORF">LITE_LOCUS31215</name>
    <name evidence="4" type="ORF">LITE_LOCUS31931</name>
</gene>
<keyword evidence="2" id="KW-1133">Transmembrane helix</keyword>
<name>A0AAV0N213_9ROSI</name>
<dbReference type="EMBL" id="CAMGYJ010000008">
    <property type="protein sequence ID" value="CAI0454343.1"/>
    <property type="molecule type" value="Genomic_DNA"/>
</dbReference>
<keyword evidence="2" id="KW-0472">Membrane</keyword>
<accession>A0AAV0N213</accession>
<feature type="transmembrane region" description="Helical" evidence="2">
    <location>
        <begin position="12"/>
        <end position="31"/>
    </location>
</feature>
<feature type="transmembrane region" description="Helical" evidence="2">
    <location>
        <begin position="83"/>
        <end position="101"/>
    </location>
</feature>
<proteinExistence type="predicted"/>
<dbReference type="EMBL" id="CAMGYJ010000007">
    <property type="protein sequence ID" value="CAI0452412.1"/>
    <property type="molecule type" value="Genomic_DNA"/>
</dbReference>
<protein>
    <recommendedName>
        <fullName evidence="6">Transmembrane protein</fullName>
    </recommendedName>
</protein>
<evidence type="ECO:0000313" key="5">
    <source>
        <dbReference type="Proteomes" id="UP001154282"/>
    </source>
</evidence>
<keyword evidence="2" id="KW-0812">Transmembrane</keyword>
<dbReference type="Proteomes" id="UP001154282">
    <property type="component" value="Unassembled WGS sequence"/>
</dbReference>
<evidence type="ECO:0008006" key="6">
    <source>
        <dbReference type="Google" id="ProtNLM"/>
    </source>
</evidence>
<feature type="compositionally biased region" description="Basic residues" evidence="1">
    <location>
        <begin position="128"/>
        <end position="142"/>
    </location>
</feature>